<dbReference type="InterPro" id="IPR050256">
    <property type="entry name" value="Glycosyltransferase_2"/>
</dbReference>
<dbReference type="InterPro" id="IPR001173">
    <property type="entry name" value="Glyco_trans_2-like"/>
</dbReference>
<sequence length="349" mass="38376">MRVVRSAEDFNGGQREPLFPQVSVAAIVPCRNEEAAVGDVVRGLLEAVPGIEVYVYDNASSDDTVAVARAAGANVRCEPRPGKGNVVRRAFADIDADVYLMIDGDDTYDVSAAPKMIRTLLEGPYDHVLGTRLPETAESAYRPGHRLGNQVINHVVAWLFGEHMTDMLSGYRVMSRRFVKSFPASSYGFEIETELTVRCLTLRVPCAVVQVGFRDRPEGSESKLNTFRDGFRIMSTVLRLFRYERPGRFYPAIVQLGLLMIGAPWVASLLLPFEFPGFLGVAALVALCLVVTVSMINDAHTRARHDSAHLIYMQHPAPLHLEANPIGKLVARALPIDALDEEPADSVIS</sequence>
<dbReference type="CDD" id="cd04179">
    <property type="entry name" value="DPM_DPG-synthase_like"/>
    <property type="match status" value="1"/>
</dbReference>
<keyword evidence="5" id="KW-1185">Reference proteome</keyword>
<proteinExistence type="inferred from homology"/>
<feature type="transmembrane region" description="Helical" evidence="2">
    <location>
        <begin position="249"/>
        <end position="271"/>
    </location>
</feature>
<dbReference type="Proteomes" id="UP000483261">
    <property type="component" value="Unassembled WGS sequence"/>
</dbReference>
<reference evidence="4 5" key="1">
    <citation type="submission" date="2020-02" db="EMBL/GenBank/DDBJ databases">
        <title>Whole-genome analyses of novel actinobacteria.</title>
        <authorList>
            <person name="Sahin N."/>
        </authorList>
    </citation>
    <scope>NUCLEOTIDE SEQUENCE [LARGE SCALE GENOMIC DNA]</scope>
    <source>
        <strain evidence="4 5">KC13</strain>
    </source>
</reference>
<dbReference type="Pfam" id="PF00535">
    <property type="entry name" value="Glycos_transf_2"/>
    <property type="match status" value="1"/>
</dbReference>
<evidence type="ECO:0000256" key="1">
    <source>
        <dbReference type="ARBA" id="ARBA00006739"/>
    </source>
</evidence>
<dbReference type="GO" id="GO:0016740">
    <property type="term" value="F:transferase activity"/>
    <property type="evidence" value="ECO:0007669"/>
    <property type="project" value="UniProtKB-KW"/>
</dbReference>
<dbReference type="SUPFAM" id="SSF53448">
    <property type="entry name" value="Nucleotide-diphospho-sugar transferases"/>
    <property type="match status" value="1"/>
</dbReference>
<dbReference type="InterPro" id="IPR029044">
    <property type="entry name" value="Nucleotide-diphossugar_trans"/>
</dbReference>
<dbReference type="RefSeq" id="WP_165109788.1">
    <property type="nucleotide sequence ID" value="NZ_JAALAA010000003.1"/>
</dbReference>
<dbReference type="PANTHER" id="PTHR48090:SF7">
    <property type="entry name" value="RFBJ PROTEIN"/>
    <property type="match status" value="1"/>
</dbReference>
<feature type="domain" description="Glycosyltransferase 2-like" evidence="3">
    <location>
        <begin position="27"/>
        <end position="147"/>
    </location>
</feature>
<dbReference type="PANTHER" id="PTHR48090">
    <property type="entry name" value="UNDECAPRENYL-PHOSPHATE 4-DEOXY-4-FORMAMIDO-L-ARABINOSE TRANSFERASE-RELATED"/>
    <property type="match status" value="1"/>
</dbReference>
<evidence type="ECO:0000313" key="4">
    <source>
        <dbReference type="EMBL" id="NGN92024.1"/>
    </source>
</evidence>
<dbReference type="EMBL" id="JAALAA010000003">
    <property type="protein sequence ID" value="NGN92024.1"/>
    <property type="molecule type" value="Genomic_DNA"/>
</dbReference>
<dbReference type="Gene3D" id="3.90.550.10">
    <property type="entry name" value="Spore Coat Polysaccharide Biosynthesis Protein SpsA, Chain A"/>
    <property type="match status" value="1"/>
</dbReference>
<evidence type="ECO:0000256" key="2">
    <source>
        <dbReference type="SAM" id="Phobius"/>
    </source>
</evidence>
<protein>
    <submittedName>
        <fullName evidence="4">Glycosyltransferase</fullName>
    </submittedName>
</protein>
<evidence type="ECO:0000313" key="5">
    <source>
        <dbReference type="Proteomes" id="UP000483261"/>
    </source>
</evidence>
<feature type="transmembrane region" description="Helical" evidence="2">
    <location>
        <begin position="277"/>
        <end position="296"/>
    </location>
</feature>
<accession>A0A6M1QVY1</accession>
<name>A0A6M1QVY1_9ACTN</name>
<keyword evidence="4" id="KW-0808">Transferase</keyword>
<gene>
    <name evidence="4" type="ORF">G5C66_04635</name>
</gene>
<comment type="caution">
    <text evidence="4">The sequence shown here is derived from an EMBL/GenBank/DDBJ whole genome shotgun (WGS) entry which is preliminary data.</text>
</comment>
<dbReference type="AlphaFoldDB" id="A0A6M1QVY1"/>
<keyword evidence="2" id="KW-0812">Transmembrane</keyword>
<evidence type="ECO:0000259" key="3">
    <source>
        <dbReference type="Pfam" id="PF00535"/>
    </source>
</evidence>
<keyword evidence="2" id="KW-0472">Membrane</keyword>
<organism evidence="4 5">
    <name type="scientific">Nocardioides turkmenicus</name>
    <dbReference type="NCBI Taxonomy" id="2711220"/>
    <lineage>
        <taxon>Bacteria</taxon>
        <taxon>Bacillati</taxon>
        <taxon>Actinomycetota</taxon>
        <taxon>Actinomycetes</taxon>
        <taxon>Propionibacteriales</taxon>
        <taxon>Nocardioidaceae</taxon>
        <taxon>Nocardioides</taxon>
    </lineage>
</organism>
<keyword evidence="2" id="KW-1133">Transmembrane helix</keyword>
<comment type="similarity">
    <text evidence="1">Belongs to the glycosyltransferase 2 family.</text>
</comment>